<evidence type="ECO:0000256" key="5">
    <source>
        <dbReference type="ARBA" id="ARBA00022692"/>
    </source>
</evidence>
<keyword evidence="10" id="KW-1185">Reference proteome</keyword>
<reference evidence="9" key="1">
    <citation type="submission" date="2020-03" db="EMBL/GenBank/DDBJ databases">
        <title>Roseovarius gahaiensis sp. nov., isolated from Gahai Saline Lake, China.</title>
        <authorList>
            <person name="Sun X."/>
        </authorList>
    </citation>
    <scope>NUCLEOTIDE SEQUENCE</scope>
    <source>
        <strain evidence="9">GH877</strain>
    </source>
</reference>
<evidence type="ECO:0000313" key="9">
    <source>
        <dbReference type="EMBL" id="NHQ74333.1"/>
    </source>
</evidence>
<keyword evidence="8" id="KW-0732">Signal</keyword>
<dbReference type="InterPro" id="IPR010130">
    <property type="entry name" value="T1SS_OMP_TolC"/>
</dbReference>
<evidence type="ECO:0000256" key="2">
    <source>
        <dbReference type="ARBA" id="ARBA00007613"/>
    </source>
</evidence>
<dbReference type="RefSeq" id="WP_167195324.1">
    <property type="nucleotide sequence ID" value="NZ_JAAORB010000010.1"/>
</dbReference>
<name>A0A967BCM6_9RHOB</name>
<gene>
    <name evidence="9" type="ORF">HAT86_07620</name>
</gene>
<dbReference type="InterPro" id="IPR003423">
    <property type="entry name" value="OMP_efflux"/>
</dbReference>
<dbReference type="Gene3D" id="1.20.1600.10">
    <property type="entry name" value="Outer membrane efflux proteins (OEP)"/>
    <property type="match status" value="1"/>
</dbReference>
<comment type="subcellular location">
    <subcellularLocation>
        <location evidence="1">Cell outer membrane</location>
    </subcellularLocation>
</comment>
<keyword evidence="3" id="KW-0813">Transport</keyword>
<dbReference type="GO" id="GO:0015562">
    <property type="term" value="F:efflux transmembrane transporter activity"/>
    <property type="evidence" value="ECO:0007669"/>
    <property type="project" value="InterPro"/>
</dbReference>
<feature type="chain" id="PRO_5036684356" evidence="8">
    <location>
        <begin position="22"/>
        <end position="464"/>
    </location>
</feature>
<evidence type="ECO:0000256" key="8">
    <source>
        <dbReference type="SAM" id="SignalP"/>
    </source>
</evidence>
<dbReference type="AlphaFoldDB" id="A0A967BCM6"/>
<dbReference type="NCBIfam" id="TIGR01844">
    <property type="entry name" value="type_I_sec_TolC"/>
    <property type="match status" value="1"/>
</dbReference>
<dbReference type="Pfam" id="PF02321">
    <property type="entry name" value="OEP"/>
    <property type="match status" value="2"/>
</dbReference>
<evidence type="ECO:0000256" key="3">
    <source>
        <dbReference type="ARBA" id="ARBA00022448"/>
    </source>
</evidence>
<dbReference type="GO" id="GO:0015288">
    <property type="term" value="F:porin activity"/>
    <property type="evidence" value="ECO:0007669"/>
    <property type="project" value="TreeGrafter"/>
</dbReference>
<sequence length="464" mass="49869">MKKIRGALLASALACAVPVAAWSETLADTLVSTYHASGLLEQNRALLRAADEDVAVTLSQLRPILNWSVDVTRNFGRSKTAGTRRPIADTNTSLGITAEWLLYDFGRTGLQVEAAKETVLGTRETLRSIEQQVLLRGATAYLNVRRNQAFVDLRQNNLRLLEQELRAARDRFEVGEVTRTDVAQAEARLASARSGLAAAQGDLAQAVEEFVAAVGREPNNLQAPGALPNLSGDVDQSKLVAARNHPDVLKARHDVAAAELTIKAASAAMKPSVSLTGRAGVTEEFNESDYTRSGSVGVAVTGPIYQGGRLSALKRQAMARRDANRGALHVVQFQVQQEVGNAYASLRAARASRDASQEQVRAATVAFRGVREEATLGARTTLDVLNAEQELLDARATLISAEIDVYTAAYSVLAAMGQLTAKDLNLPVKTYDPAAYYNMVKSAPANLSPQGRKLDRVLRALGKD</sequence>
<keyword evidence="6" id="KW-0472">Membrane</keyword>
<keyword evidence="4" id="KW-1134">Transmembrane beta strand</keyword>
<feature type="signal peptide" evidence="8">
    <location>
        <begin position="1"/>
        <end position="21"/>
    </location>
</feature>
<evidence type="ECO:0000256" key="6">
    <source>
        <dbReference type="ARBA" id="ARBA00023136"/>
    </source>
</evidence>
<organism evidence="9 10">
    <name type="scientific">Roseovarius gahaiensis</name>
    <dbReference type="NCBI Taxonomy" id="2716691"/>
    <lineage>
        <taxon>Bacteria</taxon>
        <taxon>Pseudomonadati</taxon>
        <taxon>Pseudomonadota</taxon>
        <taxon>Alphaproteobacteria</taxon>
        <taxon>Rhodobacterales</taxon>
        <taxon>Roseobacteraceae</taxon>
        <taxon>Roseovarius</taxon>
    </lineage>
</organism>
<evidence type="ECO:0000256" key="4">
    <source>
        <dbReference type="ARBA" id="ARBA00022452"/>
    </source>
</evidence>
<comment type="caution">
    <text evidence="9">The sequence shown here is derived from an EMBL/GenBank/DDBJ whole genome shotgun (WGS) entry which is preliminary data.</text>
</comment>
<dbReference type="GO" id="GO:1990281">
    <property type="term" value="C:efflux pump complex"/>
    <property type="evidence" value="ECO:0007669"/>
    <property type="project" value="TreeGrafter"/>
</dbReference>
<dbReference type="PANTHER" id="PTHR30026">
    <property type="entry name" value="OUTER MEMBRANE PROTEIN TOLC"/>
    <property type="match status" value="1"/>
</dbReference>
<protein>
    <submittedName>
        <fullName evidence="9">TolC family outer membrane protein</fullName>
    </submittedName>
</protein>
<evidence type="ECO:0000256" key="1">
    <source>
        <dbReference type="ARBA" id="ARBA00004442"/>
    </source>
</evidence>
<dbReference type="EMBL" id="JAAORB010000010">
    <property type="protein sequence ID" value="NHQ74333.1"/>
    <property type="molecule type" value="Genomic_DNA"/>
</dbReference>
<proteinExistence type="inferred from homology"/>
<dbReference type="PANTHER" id="PTHR30026:SF22">
    <property type="entry name" value="OUTER MEMBRANE EFFLUX PROTEIN"/>
    <property type="match status" value="1"/>
</dbReference>
<accession>A0A967BCM6</accession>
<dbReference type="InterPro" id="IPR051906">
    <property type="entry name" value="TolC-like"/>
</dbReference>
<evidence type="ECO:0000256" key="7">
    <source>
        <dbReference type="ARBA" id="ARBA00023237"/>
    </source>
</evidence>
<dbReference type="Proteomes" id="UP000639775">
    <property type="component" value="Unassembled WGS sequence"/>
</dbReference>
<keyword evidence="5" id="KW-0812">Transmembrane</keyword>
<evidence type="ECO:0000313" key="10">
    <source>
        <dbReference type="Proteomes" id="UP000639775"/>
    </source>
</evidence>
<dbReference type="GO" id="GO:0009279">
    <property type="term" value="C:cell outer membrane"/>
    <property type="evidence" value="ECO:0007669"/>
    <property type="project" value="UniProtKB-SubCell"/>
</dbReference>
<keyword evidence="7" id="KW-0998">Cell outer membrane</keyword>
<comment type="similarity">
    <text evidence="2">Belongs to the outer membrane factor (OMF) (TC 1.B.17) family.</text>
</comment>
<dbReference type="SUPFAM" id="SSF56954">
    <property type="entry name" value="Outer membrane efflux proteins (OEP)"/>
    <property type="match status" value="1"/>
</dbReference>